<keyword evidence="1" id="KW-0812">Transmembrane</keyword>
<reference evidence="3 4" key="1">
    <citation type="submission" date="2019-07" db="EMBL/GenBank/DDBJ databases">
        <authorList>
            <person name="Friedrich A."/>
            <person name="Schacherer J."/>
        </authorList>
    </citation>
    <scope>NUCLEOTIDE SEQUENCE [LARGE SCALE GENOMIC DNA]</scope>
</reference>
<dbReference type="Pfam" id="PF12222">
    <property type="entry name" value="PNGaseA"/>
    <property type="match status" value="1"/>
</dbReference>
<name>A0A7D9CXL7_DEKBR</name>
<accession>A0A7D9CXL7</accession>
<dbReference type="EMBL" id="CABFWN010000002">
    <property type="protein sequence ID" value="VUG17936.1"/>
    <property type="molecule type" value="Genomic_DNA"/>
</dbReference>
<gene>
    <name evidence="3" type="ORF">DEBR0S2_19658G</name>
</gene>
<protein>
    <submittedName>
        <fullName evidence="3">DEBR0S2_19658g1_1</fullName>
    </submittedName>
</protein>
<dbReference type="Proteomes" id="UP000478008">
    <property type="component" value="Unassembled WGS sequence"/>
</dbReference>
<feature type="domain" description="Peptide N-acetyl-beta-D-glucosaminyl asparaginase amidase A N-terminal" evidence="2">
    <location>
        <begin position="183"/>
        <end position="544"/>
    </location>
</feature>
<dbReference type="InterPro" id="IPR021102">
    <property type="entry name" value="PNGase_A"/>
</dbReference>
<proteinExistence type="predicted"/>
<organism evidence="3 4">
    <name type="scientific">Dekkera bruxellensis</name>
    <name type="common">Brettanomyces custersii</name>
    <dbReference type="NCBI Taxonomy" id="5007"/>
    <lineage>
        <taxon>Eukaryota</taxon>
        <taxon>Fungi</taxon>
        <taxon>Dikarya</taxon>
        <taxon>Ascomycota</taxon>
        <taxon>Saccharomycotina</taxon>
        <taxon>Pichiomycetes</taxon>
        <taxon>Pichiales</taxon>
        <taxon>Pichiaceae</taxon>
        <taxon>Brettanomyces</taxon>
    </lineage>
</organism>
<dbReference type="InterPro" id="IPR056948">
    <property type="entry name" value="PNGaseA_N"/>
</dbReference>
<keyword evidence="4" id="KW-1185">Reference proteome</keyword>
<dbReference type="PANTHER" id="PTHR31104">
    <property type="entry name" value="PEPTIDE-N4-(N-ACETYL-BETA-GLUCOSAMINYL)ASPARAGINE AMIDASE A PROTEIN"/>
    <property type="match status" value="1"/>
</dbReference>
<evidence type="ECO:0000313" key="4">
    <source>
        <dbReference type="Proteomes" id="UP000478008"/>
    </source>
</evidence>
<evidence type="ECO:0000256" key="1">
    <source>
        <dbReference type="SAM" id="Phobius"/>
    </source>
</evidence>
<evidence type="ECO:0000259" key="2">
    <source>
        <dbReference type="Pfam" id="PF12222"/>
    </source>
</evidence>
<sequence length="834" mass="93142">MQGFLAREWSLWNQVQLGFSKFRNDDRREDLASEDQGSVKFQDDAMNRNKQLGEISPNDCSDWEDGKLADGHYENIDPEKQAFIRDNEGIDGSRRHAEGQVKKTKLWYWAWMCFFMMVLCFLPHRLVKDLKPSRPCNMAGETWQNTNKAHGLLSEVNSPYFKQLENGTKLHEFIEIPVLPALDYGKPVYQQHLLNSTFGNSWGLPATAQYVPPPASVNFSQVVLTLNVWVAGIQFDRLIHVYVDGNEVWRSSTPEPAGRDSHTFTQKDVSLYGSLFRKNTQVMLQLDNLITSKLTGVFNVSLDAFYYNYQGNRSLVPHKDQLKKPDGGVNVKDVDDVIIPGRRNNFFQHSEDANHIVPLTKSFPGRPPLVYYPDSRLHVVLPQVNANTTQARVVIYISGNAEEEFWYSNLLDEYKDRFRDHGHTFGGHGPCRVINVYHNGVRIDSRNPFPVIYTGGISPALWNPIVSTGSYDIVGLSLDVSLLLPYLWQGPEALDFEVSNCFDDDLPAGASKSGIGSNWISSASLALWEDEHVVHSEGEVQIADNSTKVTSIAIVPPFSGFMNQIVTAEYSNQIRTYFNFTFANGTSLDFIAEHYTTAHQSNIQVIKGYGDKQTLVAVQKGQRSHAILNATDNSTFFSYNLSSSHPLVVSIEKQKTQSLPPDSSYKISLVKGSTFKVRLNGSKILKLKVSENGTSNMTLSPNGNHGEGRVEHNLTISTKSGHSYNRHALGDNTTVVYDNVTIIEPLDGSMSLDDALYRPEEPKIVSSLSEALAGGFGGLNGLVGVEDEDDKEVYEAFIGYLGQDSSSNDDAEVSQSATSRKCSQDGLFRHVLFN</sequence>
<evidence type="ECO:0000313" key="3">
    <source>
        <dbReference type="EMBL" id="VUG17936.1"/>
    </source>
</evidence>
<dbReference type="AlphaFoldDB" id="A0A7D9CXL7"/>
<feature type="transmembrane region" description="Helical" evidence="1">
    <location>
        <begin position="106"/>
        <end position="127"/>
    </location>
</feature>
<keyword evidence="1" id="KW-1133">Transmembrane helix</keyword>
<keyword evidence="1" id="KW-0472">Membrane</keyword>